<protein>
    <submittedName>
        <fullName evidence="3">Uncharacterized protein</fullName>
    </submittedName>
</protein>
<evidence type="ECO:0000256" key="1">
    <source>
        <dbReference type="SAM" id="Phobius"/>
    </source>
</evidence>
<keyword evidence="1" id="KW-0472">Membrane</keyword>
<evidence type="ECO:0000313" key="3">
    <source>
        <dbReference type="WBParaSite" id="PDA_v2.g23646.t1"/>
    </source>
</evidence>
<proteinExistence type="predicted"/>
<keyword evidence="1" id="KW-1133">Transmembrane helix</keyword>
<accession>A0A914PZ17</accession>
<evidence type="ECO:0000313" key="2">
    <source>
        <dbReference type="Proteomes" id="UP000887578"/>
    </source>
</evidence>
<dbReference type="Proteomes" id="UP000887578">
    <property type="component" value="Unplaced"/>
</dbReference>
<feature type="transmembrane region" description="Helical" evidence="1">
    <location>
        <begin position="701"/>
        <end position="728"/>
    </location>
</feature>
<keyword evidence="2" id="KW-1185">Reference proteome</keyword>
<dbReference type="WBParaSite" id="PDA_v2.g23646.t1">
    <property type="protein sequence ID" value="PDA_v2.g23646.t1"/>
    <property type="gene ID" value="PDA_v2.g23646"/>
</dbReference>
<organism evidence="2 3">
    <name type="scientific">Panagrolaimus davidi</name>
    <dbReference type="NCBI Taxonomy" id="227884"/>
    <lineage>
        <taxon>Eukaryota</taxon>
        <taxon>Metazoa</taxon>
        <taxon>Ecdysozoa</taxon>
        <taxon>Nematoda</taxon>
        <taxon>Chromadorea</taxon>
        <taxon>Rhabditida</taxon>
        <taxon>Tylenchina</taxon>
        <taxon>Panagrolaimomorpha</taxon>
        <taxon>Panagrolaimoidea</taxon>
        <taxon>Panagrolaimidae</taxon>
        <taxon>Panagrolaimus</taxon>
    </lineage>
</organism>
<keyword evidence="1" id="KW-0812">Transmembrane</keyword>
<sequence>MVANLGKNDDTNLWHELFTLQIFSTPQRVKILYQLLTKSINICNFLNDFIALVIDLFSITQCAACLFIKDYNDLKKIDSNLALVVIEAVNRVRDLTPEMRSQLVFKFQIRIYQFLEKFEHSNISPEAHAFVSSLSWDAKTLSDSRDLPKGYLPISEPMNPSVEKIFKKSLKHLNKSGVIKVKGWSYNFAKSVLQSNFMTTIIRDSENLEKKVQEAFLAEIIPTLLKLALSLPHLFVASDPYHQLELIPTLFEDSAPILNKANEDIHEQMIVPFMPFATIMESIKRHNSPSTESLLKSSIQAERRRSSNKLLYEKIHREYVRRQMAKSDIEKFQNDEDKLDLKHLHSMASKLFTTKSLEVPPKIIAGIKEGDREAVSTEKVFRSKMMDACCNVLKTILDSITIEQKLEFMIDHPLLNEKLKIADILNVHQFGKDSLGCFTAFIGLLSLPNNKILGDPKSSTFFNAIKQRRDAIFYFALKNSALIKNNKPTVSTEILEKDIPIYDILMKIFLTAEMKRNLCCPDNVSTYLYFALIINDISNVDIEIASEHLFEECGINENQVPFFATFNYANDLEAKIEKLFNDELETLVKDISSRISVAGIPRIIYDQLINCQTKINELKCLVIQLVATFWNPQKLLYAVGITLECRKKLEIGIEEIAKLLITGFYHLGKRTVKVEDLEAMILEEMDHIRGECLMSFQNSSLYGLILHIQQLFGFGSVVSALLIVLYVFTISNEKQLYAHRISLAFQISRESNLLKIFGLKNSEFGSIGIIDKKHQVVEMEKLFEEDYILHAAEVDPSIFFMFLDKPFNIQYKELMFALQSECNGIKHRFQFRVNNQRLRYHPKNIIQREPASDTPLIGKFPKDMFFKSTTKEVPANFCYPR</sequence>
<dbReference type="AlphaFoldDB" id="A0A914PZ17"/>
<reference evidence="3" key="1">
    <citation type="submission" date="2022-11" db="UniProtKB">
        <authorList>
            <consortium name="WormBaseParasite"/>
        </authorList>
    </citation>
    <scope>IDENTIFICATION</scope>
</reference>
<name>A0A914PZ17_9BILA</name>